<feature type="transmembrane region" description="Helical" evidence="5">
    <location>
        <begin position="358"/>
        <end position="380"/>
    </location>
</feature>
<evidence type="ECO:0000259" key="6">
    <source>
        <dbReference type="PROSITE" id="PS50850"/>
    </source>
</evidence>
<feature type="domain" description="Major facilitator superfamily (MFS) profile" evidence="6">
    <location>
        <begin position="29"/>
        <end position="415"/>
    </location>
</feature>
<dbReference type="AlphaFoldDB" id="A0A381XF10"/>
<dbReference type="PANTHER" id="PTHR43129:SF1">
    <property type="entry name" value="FOSMIDOMYCIN RESISTANCE PROTEIN"/>
    <property type="match status" value="1"/>
</dbReference>
<evidence type="ECO:0000256" key="1">
    <source>
        <dbReference type="ARBA" id="ARBA00004141"/>
    </source>
</evidence>
<dbReference type="PANTHER" id="PTHR43129">
    <property type="entry name" value="FOSMIDOMYCIN RESISTANCE PROTEIN"/>
    <property type="match status" value="1"/>
</dbReference>
<proteinExistence type="predicted"/>
<comment type="subcellular location">
    <subcellularLocation>
        <location evidence="1">Membrane</location>
        <topology evidence="1">Multi-pass membrane protein</topology>
    </subcellularLocation>
</comment>
<dbReference type="InterPro" id="IPR036259">
    <property type="entry name" value="MFS_trans_sf"/>
</dbReference>
<evidence type="ECO:0000256" key="4">
    <source>
        <dbReference type="ARBA" id="ARBA00023136"/>
    </source>
</evidence>
<dbReference type="InterPro" id="IPR011701">
    <property type="entry name" value="MFS"/>
</dbReference>
<keyword evidence="2 5" id="KW-0812">Transmembrane</keyword>
<gene>
    <name evidence="7" type="ORF">METZ01_LOCUS116179</name>
</gene>
<dbReference type="EMBL" id="UINC01014942">
    <property type="protein sequence ID" value="SVA63325.1"/>
    <property type="molecule type" value="Genomic_DNA"/>
</dbReference>
<feature type="transmembrane region" description="Helical" evidence="5">
    <location>
        <begin position="164"/>
        <end position="182"/>
    </location>
</feature>
<sequence length="419" mass="45578">MEDEPMSEGTTEKTSALETPNFRQSGSFILGSLSGGHGLFHWFSQSLNFMLPEIRDTFGISTAQVSYMAATRELVSGIVAMPGGVFTDMVRLHWGLILACCMAIFGLGWVVMGFSPIYPVVLVGMVLVALSTALWHLPAIAAISRRFPERRGTALSTHGVGGNIGDVIAMSITGFLLGFLGWQGLIKIYAIIPLLLAFMVFWSFRDIGRYNEITSDIVKPDLSRQLAQTRDLFKNPRLWGISLASGVRGMAFVSFMTFLPLYLNDELGLTGPSRGFYLMLPLIVGIPFTPLMGYISDRVGRKLVLIPGMILLGSLTFMLVPYGQGLTMVMLLIGLGTFLNSDQPLLTSAALDTTGREVAAATLGFMSFSRMILAAIAPPIGSIFYNINPDRVFIYIAVLFAIAIGILIITPIPKPQNSQ</sequence>
<feature type="transmembrane region" description="Helical" evidence="5">
    <location>
        <begin position="188"/>
        <end position="204"/>
    </location>
</feature>
<evidence type="ECO:0000256" key="3">
    <source>
        <dbReference type="ARBA" id="ARBA00022989"/>
    </source>
</evidence>
<dbReference type="Pfam" id="PF07690">
    <property type="entry name" value="MFS_1"/>
    <property type="match status" value="1"/>
</dbReference>
<accession>A0A381XF10</accession>
<feature type="transmembrane region" description="Helical" evidence="5">
    <location>
        <begin position="117"/>
        <end position="143"/>
    </location>
</feature>
<dbReference type="GO" id="GO:0005886">
    <property type="term" value="C:plasma membrane"/>
    <property type="evidence" value="ECO:0007669"/>
    <property type="project" value="TreeGrafter"/>
</dbReference>
<dbReference type="GO" id="GO:0022857">
    <property type="term" value="F:transmembrane transporter activity"/>
    <property type="evidence" value="ECO:0007669"/>
    <property type="project" value="InterPro"/>
</dbReference>
<feature type="transmembrane region" description="Helical" evidence="5">
    <location>
        <begin position="275"/>
        <end position="296"/>
    </location>
</feature>
<evidence type="ECO:0000256" key="2">
    <source>
        <dbReference type="ARBA" id="ARBA00022692"/>
    </source>
</evidence>
<keyword evidence="3 5" id="KW-1133">Transmembrane helix</keyword>
<protein>
    <recommendedName>
        <fullName evidence="6">Major facilitator superfamily (MFS) profile domain-containing protein</fullName>
    </recommendedName>
</protein>
<dbReference type="PROSITE" id="PS00216">
    <property type="entry name" value="SUGAR_TRANSPORT_1"/>
    <property type="match status" value="1"/>
</dbReference>
<dbReference type="SUPFAM" id="SSF103473">
    <property type="entry name" value="MFS general substrate transporter"/>
    <property type="match status" value="1"/>
</dbReference>
<reference evidence="7" key="1">
    <citation type="submission" date="2018-05" db="EMBL/GenBank/DDBJ databases">
        <authorList>
            <person name="Lanie J.A."/>
            <person name="Ng W.-L."/>
            <person name="Kazmierczak K.M."/>
            <person name="Andrzejewski T.M."/>
            <person name="Davidsen T.M."/>
            <person name="Wayne K.J."/>
            <person name="Tettelin H."/>
            <person name="Glass J.I."/>
            <person name="Rusch D."/>
            <person name="Podicherti R."/>
            <person name="Tsui H.-C.T."/>
            <person name="Winkler M.E."/>
        </authorList>
    </citation>
    <scope>NUCLEOTIDE SEQUENCE</scope>
</reference>
<evidence type="ECO:0000313" key="7">
    <source>
        <dbReference type="EMBL" id="SVA63325.1"/>
    </source>
</evidence>
<evidence type="ECO:0000256" key="5">
    <source>
        <dbReference type="SAM" id="Phobius"/>
    </source>
</evidence>
<keyword evidence="4 5" id="KW-0472">Membrane</keyword>
<dbReference type="Gene3D" id="1.20.1250.20">
    <property type="entry name" value="MFS general substrate transporter like domains"/>
    <property type="match status" value="2"/>
</dbReference>
<feature type="transmembrane region" description="Helical" evidence="5">
    <location>
        <begin position="392"/>
        <end position="412"/>
    </location>
</feature>
<feature type="transmembrane region" description="Helical" evidence="5">
    <location>
        <begin position="238"/>
        <end position="263"/>
    </location>
</feature>
<feature type="transmembrane region" description="Helical" evidence="5">
    <location>
        <begin position="303"/>
        <end position="322"/>
    </location>
</feature>
<name>A0A381XF10_9ZZZZ</name>
<dbReference type="PROSITE" id="PS50850">
    <property type="entry name" value="MFS"/>
    <property type="match status" value="1"/>
</dbReference>
<dbReference type="InterPro" id="IPR020846">
    <property type="entry name" value="MFS_dom"/>
</dbReference>
<organism evidence="7">
    <name type="scientific">marine metagenome</name>
    <dbReference type="NCBI Taxonomy" id="408172"/>
    <lineage>
        <taxon>unclassified sequences</taxon>
        <taxon>metagenomes</taxon>
        <taxon>ecological metagenomes</taxon>
    </lineage>
</organism>
<feature type="transmembrane region" description="Helical" evidence="5">
    <location>
        <begin position="92"/>
        <end position="111"/>
    </location>
</feature>
<dbReference type="InterPro" id="IPR005829">
    <property type="entry name" value="Sugar_transporter_CS"/>
</dbReference>